<gene>
    <name evidence="1" type="ORF">HID58_026430</name>
</gene>
<dbReference type="EMBL" id="JAGKQM010000007">
    <property type="protein sequence ID" value="KAH0918770.1"/>
    <property type="molecule type" value="Genomic_DNA"/>
</dbReference>
<evidence type="ECO:0000313" key="2">
    <source>
        <dbReference type="Proteomes" id="UP000824890"/>
    </source>
</evidence>
<reference evidence="1 2" key="1">
    <citation type="submission" date="2021-05" db="EMBL/GenBank/DDBJ databases">
        <title>Genome Assembly of Synthetic Allotetraploid Brassica napus Reveals Homoeologous Exchanges between Subgenomes.</title>
        <authorList>
            <person name="Davis J.T."/>
        </authorList>
    </citation>
    <scope>NUCLEOTIDE SEQUENCE [LARGE SCALE GENOMIC DNA]</scope>
    <source>
        <strain evidence="2">cv. Da-Ae</strain>
        <tissue evidence="1">Seedling</tissue>
    </source>
</reference>
<sequence>MGWLLNGHPGCATVDGLALLLNNHLMFPWPLLSTVASSHSRRPSTAGIICPLLFTIKPHYIRTSRPIRPYFAAASPPFSFSG</sequence>
<name>A0ABQ8CNU6_BRANA</name>
<proteinExistence type="predicted"/>
<accession>A0ABQ8CNU6</accession>
<protein>
    <submittedName>
        <fullName evidence="1">Uncharacterized protein</fullName>
    </submittedName>
</protein>
<keyword evidence="2" id="KW-1185">Reference proteome</keyword>
<organism evidence="1 2">
    <name type="scientific">Brassica napus</name>
    <name type="common">Rape</name>
    <dbReference type="NCBI Taxonomy" id="3708"/>
    <lineage>
        <taxon>Eukaryota</taxon>
        <taxon>Viridiplantae</taxon>
        <taxon>Streptophyta</taxon>
        <taxon>Embryophyta</taxon>
        <taxon>Tracheophyta</taxon>
        <taxon>Spermatophyta</taxon>
        <taxon>Magnoliopsida</taxon>
        <taxon>eudicotyledons</taxon>
        <taxon>Gunneridae</taxon>
        <taxon>Pentapetalae</taxon>
        <taxon>rosids</taxon>
        <taxon>malvids</taxon>
        <taxon>Brassicales</taxon>
        <taxon>Brassicaceae</taxon>
        <taxon>Brassiceae</taxon>
        <taxon>Brassica</taxon>
    </lineage>
</organism>
<dbReference type="Proteomes" id="UP000824890">
    <property type="component" value="Unassembled WGS sequence"/>
</dbReference>
<evidence type="ECO:0000313" key="1">
    <source>
        <dbReference type="EMBL" id="KAH0918770.1"/>
    </source>
</evidence>
<comment type="caution">
    <text evidence="1">The sequence shown here is derived from an EMBL/GenBank/DDBJ whole genome shotgun (WGS) entry which is preliminary data.</text>
</comment>